<comment type="caution">
    <text evidence="2">The sequence shown here is derived from an EMBL/GenBank/DDBJ whole genome shotgun (WGS) entry which is preliminary data.</text>
</comment>
<name>A0A7W5C672_9BACL</name>
<keyword evidence="3" id="KW-1185">Reference proteome</keyword>
<gene>
    <name evidence="2" type="ORF">FHS16_001926</name>
</gene>
<sequence length="195" mass="21184">MNKTQRIKKITIAAMIAGVSALSVASFTGSLVPDKAAAAAAVSKADNAQALKTLNSFYKVALKGQFPGNVKGLTLGTSTRQDVQDLIGKAEAPGKDADAFDVYHAEMGHPGYAISYKLNKIRELRYFGTNVERQNNIGGITQSMLYKAWGMPSSAKTIHNGKLTQKKIVYNRGDYQLSFIFNSSTELDHINLTHK</sequence>
<evidence type="ECO:0000313" key="2">
    <source>
        <dbReference type="EMBL" id="MBB3151880.1"/>
    </source>
</evidence>
<evidence type="ECO:0000256" key="1">
    <source>
        <dbReference type="SAM" id="SignalP"/>
    </source>
</evidence>
<dbReference type="EMBL" id="JACHXW010000004">
    <property type="protein sequence ID" value="MBB3151880.1"/>
    <property type="molecule type" value="Genomic_DNA"/>
</dbReference>
<dbReference type="AlphaFoldDB" id="A0A7W5C672"/>
<evidence type="ECO:0000313" key="3">
    <source>
        <dbReference type="Proteomes" id="UP000518605"/>
    </source>
</evidence>
<feature type="signal peptide" evidence="1">
    <location>
        <begin position="1"/>
        <end position="25"/>
    </location>
</feature>
<keyword evidence="1" id="KW-0732">Signal</keyword>
<dbReference type="RefSeq" id="WP_183561216.1">
    <property type="nucleotide sequence ID" value="NZ_CBCSLB010000008.1"/>
</dbReference>
<protein>
    <recommendedName>
        <fullName evidence="4">DUF4309 domain-containing protein</fullName>
    </recommendedName>
</protein>
<feature type="chain" id="PRO_5038722450" description="DUF4309 domain-containing protein" evidence="1">
    <location>
        <begin position="26"/>
        <end position="195"/>
    </location>
</feature>
<evidence type="ECO:0008006" key="4">
    <source>
        <dbReference type="Google" id="ProtNLM"/>
    </source>
</evidence>
<reference evidence="2 3" key="1">
    <citation type="submission" date="2020-08" db="EMBL/GenBank/DDBJ databases">
        <title>Genomic Encyclopedia of Type Strains, Phase III (KMG-III): the genomes of soil and plant-associated and newly described type strains.</title>
        <authorList>
            <person name="Whitman W."/>
        </authorList>
    </citation>
    <scope>NUCLEOTIDE SEQUENCE [LARGE SCALE GENOMIC DNA]</scope>
    <source>
        <strain evidence="2 3">CECT 8234</strain>
    </source>
</reference>
<proteinExistence type="predicted"/>
<dbReference type="InterPro" id="IPR025453">
    <property type="entry name" value="DUF4309"/>
</dbReference>
<organism evidence="2 3">
    <name type="scientific">Paenibacillus endophyticus</name>
    <dbReference type="NCBI Taxonomy" id="1294268"/>
    <lineage>
        <taxon>Bacteria</taxon>
        <taxon>Bacillati</taxon>
        <taxon>Bacillota</taxon>
        <taxon>Bacilli</taxon>
        <taxon>Bacillales</taxon>
        <taxon>Paenibacillaceae</taxon>
        <taxon>Paenibacillus</taxon>
    </lineage>
</organism>
<accession>A0A7W5C672</accession>
<dbReference type="Pfam" id="PF14172">
    <property type="entry name" value="DUF4309"/>
    <property type="match status" value="1"/>
</dbReference>
<dbReference type="Proteomes" id="UP000518605">
    <property type="component" value="Unassembled WGS sequence"/>
</dbReference>